<evidence type="ECO:0000259" key="2">
    <source>
        <dbReference type="Pfam" id="PF14317"/>
    </source>
</evidence>
<dbReference type="Proteomes" id="UP000260773">
    <property type="component" value="Unassembled WGS sequence"/>
</dbReference>
<name>A0A3E2TMX8_9FIRM</name>
<feature type="transmembrane region" description="Helical" evidence="1">
    <location>
        <begin position="21"/>
        <end position="44"/>
    </location>
</feature>
<reference evidence="3 4" key="1">
    <citation type="submission" date="2018-08" db="EMBL/GenBank/DDBJ databases">
        <title>A genome reference for cultivated species of the human gut microbiota.</title>
        <authorList>
            <person name="Zou Y."/>
            <person name="Xue W."/>
            <person name="Luo G."/>
        </authorList>
    </citation>
    <scope>NUCLEOTIDE SEQUENCE [LARGE SCALE GENOMIC DNA]</scope>
    <source>
        <strain evidence="3 4">AF45-17</strain>
    </source>
</reference>
<keyword evidence="1" id="KW-1133">Transmembrane helix</keyword>
<dbReference type="RefSeq" id="WP_117528404.1">
    <property type="nucleotide sequence ID" value="NZ_JAQDKA010000024.1"/>
</dbReference>
<feature type="domain" description="YcxB-like C-terminal" evidence="2">
    <location>
        <begin position="95"/>
        <end position="152"/>
    </location>
</feature>
<evidence type="ECO:0000256" key="1">
    <source>
        <dbReference type="SAM" id="Phobius"/>
    </source>
</evidence>
<sequence>MDEIKFKITLKVNDLYYFMMYHYYSKPAGIIGLVLSMGSLVLLITRWNVTDATAKMLYFIIALLFTVINPLMLLTKAKAQIQRNKSLGGGLEYILSDEHLSVCLGEEQADVDWNQIIRVKDNGRELLVYMTAARAYIWPKNQLGEQYARVAACLKQHIDTGKLKLK</sequence>
<feature type="transmembrane region" description="Helical" evidence="1">
    <location>
        <begin position="56"/>
        <end position="75"/>
    </location>
</feature>
<keyword evidence="1" id="KW-0472">Membrane</keyword>
<evidence type="ECO:0000313" key="4">
    <source>
        <dbReference type="Proteomes" id="UP000260773"/>
    </source>
</evidence>
<dbReference type="EMBL" id="QVEP01000019">
    <property type="protein sequence ID" value="RGB79746.1"/>
    <property type="molecule type" value="Genomic_DNA"/>
</dbReference>
<keyword evidence="1" id="KW-0812">Transmembrane</keyword>
<comment type="caution">
    <text evidence="3">The sequence shown here is derived from an EMBL/GenBank/DDBJ whole genome shotgun (WGS) entry which is preliminary data.</text>
</comment>
<protein>
    <submittedName>
        <fullName evidence="3">YcxB family protein</fullName>
    </submittedName>
</protein>
<dbReference type="InterPro" id="IPR025588">
    <property type="entry name" value="YcxB-like_C"/>
</dbReference>
<proteinExistence type="predicted"/>
<gene>
    <name evidence="3" type="ORF">DW070_08920</name>
</gene>
<dbReference type="Pfam" id="PF14317">
    <property type="entry name" value="YcxB"/>
    <property type="match status" value="1"/>
</dbReference>
<accession>A0A3E2TMX8</accession>
<organism evidence="3 4">
    <name type="scientific">Coprococcus catus</name>
    <dbReference type="NCBI Taxonomy" id="116085"/>
    <lineage>
        <taxon>Bacteria</taxon>
        <taxon>Bacillati</taxon>
        <taxon>Bacillota</taxon>
        <taxon>Clostridia</taxon>
        <taxon>Lachnospirales</taxon>
        <taxon>Lachnospiraceae</taxon>
        <taxon>Coprococcus</taxon>
    </lineage>
</organism>
<dbReference type="AlphaFoldDB" id="A0A3E2TMX8"/>
<evidence type="ECO:0000313" key="3">
    <source>
        <dbReference type="EMBL" id="RGB79746.1"/>
    </source>
</evidence>